<evidence type="ECO:0000256" key="5">
    <source>
        <dbReference type="ARBA" id="ARBA00022692"/>
    </source>
</evidence>
<dbReference type="SUPFAM" id="SSF56954">
    <property type="entry name" value="Outer membrane efflux proteins (OEP)"/>
    <property type="match status" value="1"/>
</dbReference>
<dbReference type="GO" id="GO:0009279">
    <property type="term" value="C:cell outer membrane"/>
    <property type="evidence" value="ECO:0007669"/>
    <property type="project" value="UniProtKB-SubCell"/>
</dbReference>
<accession>A0A4R2K9C5</accession>
<evidence type="ECO:0000256" key="1">
    <source>
        <dbReference type="ARBA" id="ARBA00004442"/>
    </source>
</evidence>
<feature type="chain" id="PRO_5020610534" evidence="8">
    <location>
        <begin position="20"/>
        <end position="460"/>
    </location>
</feature>
<keyword evidence="8" id="KW-0732">Signal</keyword>
<keyword evidence="10" id="KW-1185">Reference proteome</keyword>
<evidence type="ECO:0000256" key="6">
    <source>
        <dbReference type="ARBA" id="ARBA00023136"/>
    </source>
</evidence>
<keyword evidence="4" id="KW-1134">Transmembrane beta strand</keyword>
<evidence type="ECO:0000256" key="7">
    <source>
        <dbReference type="ARBA" id="ARBA00023237"/>
    </source>
</evidence>
<proteinExistence type="inferred from homology"/>
<dbReference type="PANTHER" id="PTHR30026">
    <property type="entry name" value="OUTER MEMBRANE PROTEIN TOLC"/>
    <property type="match status" value="1"/>
</dbReference>
<evidence type="ECO:0000256" key="2">
    <source>
        <dbReference type="ARBA" id="ARBA00007613"/>
    </source>
</evidence>
<dbReference type="RefSeq" id="WP_132546434.1">
    <property type="nucleotide sequence ID" value="NZ_SLWW01000016.1"/>
</dbReference>
<dbReference type="Pfam" id="PF02321">
    <property type="entry name" value="OEP"/>
    <property type="match status" value="2"/>
</dbReference>
<dbReference type="AlphaFoldDB" id="A0A4R2K9C5"/>
<evidence type="ECO:0000256" key="8">
    <source>
        <dbReference type="SAM" id="SignalP"/>
    </source>
</evidence>
<reference evidence="9 10" key="1">
    <citation type="submission" date="2019-03" db="EMBL/GenBank/DDBJ databases">
        <title>Genomic Encyclopedia of Type Strains, Phase IV (KMG-IV): sequencing the most valuable type-strain genomes for metagenomic binning, comparative biology and taxonomic classification.</title>
        <authorList>
            <person name="Goeker M."/>
        </authorList>
    </citation>
    <scope>NUCLEOTIDE SEQUENCE [LARGE SCALE GENOMIC DNA]</scope>
    <source>
        <strain evidence="9 10">DSM 4868</strain>
    </source>
</reference>
<dbReference type="NCBIfam" id="TIGR01844">
    <property type="entry name" value="type_I_sec_TolC"/>
    <property type="match status" value="1"/>
</dbReference>
<gene>
    <name evidence="9" type="ORF">EV655_11642</name>
</gene>
<evidence type="ECO:0000256" key="3">
    <source>
        <dbReference type="ARBA" id="ARBA00022448"/>
    </source>
</evidence>
<evidence type="ECO:0000256" key="4">
    <source>
        <dbReference type="ARBA" id="ARBA00022452"/>
    </source>
</evidence>
<comment type="similarity">
    <text evidence="2">Belongs to the outer membrane factor (OMF) (TC 1.B.17) family.</text>
</comment>
<dbReference type="GO" id="GO:0015562">
    <property type="term" value="F:efflux transmembrane transporter activity"/>
    <property type="evidence" value="ECO:0007669"/>
    <property type="project" value="InterPro"/>
</dbReference>
<keyword evidence="6" id="KW-0472">Membrane</keyword>
<dbReference type="PANTHER" id="PTHR30026:SF22">
    <property type="entry name" value="OUTER MEMBRANE EFFLUX PROTEIN"/>
    <property type="match status" value="1"/>
</dbReference>
<evidence type="ECO:0000313" key="9">
    <source>
        <dbReference type="EMBL" id="TCO69314.1"/>
    </source>
</evidence>
<dbReference type="InterPro" id="IPR051906">
    <property type="entry name" value="TolC-like"/>
</dbReference>
<keyword evidence="5" id="KW-0812">Transmembrane</keyword>
<feature type="signal peptide" evidence="8">
    <location>
        <begin position="1"/>
        <end position="19"/>
    </location>
</feature>
<dbReference type="InterPro" id="IPR010130">
    <property type="entry name" value="T1SS_OMP_TolC"/>
</dbReference>
<organism evidence="9 10">
    <name type="scientific">Rhodovulum euryhalinum</name>
    <dbReference type="NCBI Taxonomy" id="35805"/>
    <lineage>
        <taxon>Bacteria</taxon>
        <taxon>Pseudomonadati</taxon>
        <taxon>Pseudomonadota</taxon>
        <taxon>Alphaproteobacteria</taxon>
        <taxon>Rhodobacterales</taxon>
        <taxon>Paracoccaceae</taxon>
        <taxon>Rhodovulum</taxon>
    </lineage>
</organism>
<dbReference type="Proteomes" id="UP000295142">
    <property type="component" value="Unassembled WGS sequence"/>
</dbReference>
<dbReference type="GO" id="GO:0015288">
    <property type="term" value="F:porin activity"/>
    <property type="evidence" value="ECO:0007669"/>
    <property type="project" value="TreeGrafter"/>
</dbReference>
<dbReference type="OrthoDB" id="9789368at2"/>
<protein>
    <submittedName>
        <fullName evidence="9">Outer membrane protein</fullName>
    </submittedName>
</protein>
<keyword evidence="3" id="KW-0813">Transport</keyword>
<dbReference type="EMBL" id="SLWW01000016">
    <property type="protein sequence ID" value="TCO69314.1"/>
    <property type="molecule type" value="Genomic_DNA"/>
</dbReference>
<dbReference type="GO" id="GO:1990281">
    <property type="term" value="C:efflux pump complex"/>
    <property type="evidence" value="ECO:0007669"/>
    <property type="project" value="TreeGrafter"/>
</dbReference>
<dbReference type="InterPro" id="IPR003423">
    <property type="entry name" value="OMP_efflux"/>
</dbReference>
<dbReference type="Gene3D" id="1.20.1600.10">
    <property type="entry name" value="Outer membrane efflux proteins (OEP)"/>
    <property type="match status" value="1"/>
</dbReference>
<keyword evidence="7" id="KW-0998">Cell outer membrane</keyword>
<comment type="subcellular location">
    <subcellularLocation>
        <location evidence="1">Cell outer membrane</location>
    </subcellularLocation>
</comment>
<sequence length="460" mass="49033">MSSFFRLLTTAALSAAVLAGGVAASRAESLTDALIDAYKNSHLLEQNRAVLRAADEGVAQAVAALRPIIEFAINGSYQDGNRRSPTQGGYTSTASAELTARLTLYDGGNNRLAIDAARESVLGTRAALLGVEQDVLLSAVQAYMDVFAAIQNVSLAENNVRLITQQLRATEDRFEVGEVTRTDVSLAQSRLAASRSNLVAAQGSLAVAREAYKRAIGRYPGALTGIPRFPALPESTDAARSIAVRGHPDIVRAQHEVTVDELNLARAKAAMRPSISARAGVTAEDDGGEYGSVGLSLTQTIYQGGALYAAERQARVNIQQSRAALLQTVRLIDEEVGNAWSSLAVARAQLEATDGQIRAAQLAFEGTREEARLGARTTLDVLDAEQELLDARTARVQAEADQYVAIYRVLSSMGLLTVEHLGLGIPTYDPRAYYNAVSNAPAKSLQGRKLDKVLEGIGRN</sequence>
<comment type="caution">
    <text evidence="9">The sequence shown here is derived from an EMBL/GenBank/DDBJ whole genome shotgun (WGS) entry which is preliminary data.</text>
</comment>
<evidence type="ECO:0000313" key="10">
    <source>
        <dbReference type="Proteomes" id="UP000295142"/>
    </source>
</evidence>
<name>A0A4R2K9C5_9RHOB</name>